<evidence type="ECO:0000313" key="14">
    <source>
        <dbReference type="Proteomes" id="UP000235220"/>
    </source>
</evidence>
<dbReference type="RefSeq" id="XP_018831057.1">
    <property type="nucleotide sequence ID" value="XM_018975512.1"/>
</dbReference>
<name>A0A2I4FHC8_JUGRE</name>
<keyword evidence="9 13" id="KW-0675">Receptor</keyword>
<evidence type="ECO:0000256" key="8">
    <source>
        <dbReference type="ARBA" id="ARBA00023136"/>
    </source>
</evidence>
<dbReference type="Gramene" id="Jr11_24810_p1">
    <property type="protein sequence ID" value="cds.Jr11_24810_p1"/>
    <property type="gene ID" value="Jr11_24810"/>
</dbReference>
<sequence>MASQKHLAASFILFFLLNSCVKQCIAAVIPVGVVLDLNSTVGQLAESYIFMALSDFYAVNAHYRTRLALFTRDSRGDVVGAACAALDLMKNEEVHAIIGPQRSSQAKFVVDIAEKAKVPILSFSATSPSLPPNRSPFFIRTAQNDSAQVKAITALIQAYGWQEVIPIYEDTDYGNGLIPYVTDAFHEVDVRVPYRSVISPSSKDIDILEELKKLKEMQTRIFLVHMTASLGSKFFVSVKNAGMMSEGYAWIITEGLSGLFDPLDLEILDSMQGVLGVRSYVSTSKDLEDFERRRTSNFTSGKPTYKIIPGLNLFGLWAYDTVWALAMAVEKAGIERSSFLKQNNASKCKVDLAALGISEMGPRLLNAILTTRFQGLSGDFHLVKGQLEASAFEIFNIIGKTERIIGYWTPKKGLSRELDDTHHGEVAYSISKDKLKQPIWPGDTTDQPKKLRIGVPIRGGFINPFVRVEWHPHTGKPKISGFSIELFLAVMDLLPFFLGHEFVPYVNENGQTSAGTYDELLYQLKLKKFDAVVGDVTIVANRSLYVDFTLPYSESGVSMAVLMKNNENENIWIFLKPLSWDLWLIIVAISIFTGLVIWVLEHRVNPEFSGSPKKIICLIFWFSFSMLIYGHRERMMNSWSRLVLIIWLFVVLILTQSYIASLASMLTVQQLKPAFVDVTEIKRNGYFVGYHRDSFVGGLLVKQLNIDESKLKPYSTPEQYHEALSSGSQNGGVAAIFDEIPYIKIFLAKYGSKYTMAGPVYKTDGFGFAFPLGSPLVSYMSRAILNVTEDKEKMKGIRRKYLAPQKPCKDLGPEIIPSGSHSLGVYSFGGLFIITGVASMSSLLIHMFRCLRLHWPASNNIPSEGSFWLRFVKLVKHFDLEYQCSPPLSINGSTPNPAMSPEGLGASHRIDDMHNHSRTFNETAENVSVAEDDDDEIFPLGHDDTSVDVPNNLL</sequence>
<comment type="subcellular location">
    <subcellularLocation>
        <location evidence="1">Membrane</location>
        <topology evidence="1">Multi-pass membrane protein</topology>
    </subcellularLocation>
</comment>
<evidence type="ECO:0000256" key="5">
    <source>
        <dbReference type="ARBA" id="ARBA00022729"/>
    </source>
</evidence>
<evidence type="ECO:0000256" key="7">
    <source>
        <dbReference type="ARBA" id="ARBA00023065"/>
    </source>
</evidence>
<evidence type="ECO:0000256" key="1">
    <source>
        <dbReference type="ARBA" id="ARBA00004141"/>
    </source>
</evidence>
<dbReference type="PANTHER" id="PTHR34836">
    <property type="entry name" value="OS06G0188250 PROTEIN"/>
    <property type="match status" value="1"/>
</dbReference>
<proteinExistence type="inferred from homology"/>
<dbReference type="OrthoDB" id="5984008at2759"/>
<keyword evidence="8 13" id="KW-0472">Membrane</keyword>
<dbReference type="InterPro" id="IPR001828">
    <property type="entry name" value="ANF_lig-bd_rcpt"/>
</dbReference>
<dbReference type="SMART" id="SM00079">
    <property type="entry name" value="PBPe"/>
    <property type="match status" value="1"/>
</dbReference>
<keyword evidence="10" id="KW-0325">Glycoprotein</keyword>
<dbReference type="Pfam" id="PF00060">
    <property type="entry name" value="Lig_chan"/>
    <property type="match status" value="1"/>
</dbReference>
<dbReference type="GO" id="GO:0038023">
    <property type="term" value="F:signaling receptor activity"/>
    <property type="evidence" value="ECO:0000318"/>
    <property type="project" value="GO_Central"/>
</dbReference>
<comment type="similarity">
    <text evidence="2 13">Belongs to the glutamate-gated ion channel (TC 1.A.10.1) family.</text>
</comment>
<dbReference type="InterPro" id="IPR028082">
    <property type="entry name" value="Peripla_BP_I"/>
</dbReference>
<dbReference type="GeneID" id="108998809"/>
<dbReference type="SUPFAM" id="SSF53850">
    <property type="entry name" value="Periplasmic binding protein-like II"/>
    <property type="match status" value="1"/>
</dbReference>
<evidence type="ECO:0000256" key="11">
    <source>
        <dbReference type="ARBA" id="ARBA00023286"/>
    </source>
</evidence>
<evidence type="ECO:0000256" key="10">
    <source>
        <dbReference type="ARBA" id="ARBA00023180"/>
    </source>
</evidence>
<dbReference type="InterPro" id="IPR015683">
    <property type="entry name" value="Ionotropic_Glu_rcpt"/>
</dbReference>
<accession>A0A2I4FHC8</accession>
<dbReference type="AlphaFoldDB" id="A0A2I4FHC8"/>
<reference evidence="15" key="1">
    <citation type="submission" date="2025-08" db="UniProtKB">
        <authorList>
            <consortium name="RefSeq"/>
        </authorList>
    </citation>
    <scope>IDENTIFICATION</scope>
    <source>
        <tissue evidence="15">Leaves</tissue>
    </source>
</reference>
<keyword evidence="6" id="KW-1133">Transmembrane helix</keyword>
<dbReference type="GO" id="GO:0005886">
    <property type="term" value="C:plasma membrane"/>
    <property type="evidence" value="ECO:0000318"/>
    <property type="project" value="GO_Central"/>
</dbReference>
<dbReference type="CDD" id="cd13686">
    <property type="entry name" value="GluR_Plant"/>
    <property type="match status" value="1"/>
</dbReference>
<dbReference type="GO" id="GO:0015276">
    <property type="term" value="F:ligand-gated monoatomic ion channel activity"/>
    <property type="evidence" value="ECO:0000318"/>
    <property type="project" value="GO_Central"/>
</dbReference>
<dbReference type="InterPro" id="IPR001320">
    <property type="entry name" value="Iontro_rcpt_C"/>
</dbReference>
<dbReference type="Pfam" id="PF01094">
    <property type="entry name" value="ANF_receptor"/>
    <property type="match status" value="1"/>
</dbReference>
<dbReference type="Gene3D" id="1.10.287.70">
    <property type="match status" value="1"/>
</dbReference>
<evidence type="ECO:0000313" key="15">
    <source>
        <dbReference type="RefSeq" id="XP_018831057.1"/>
    </source>
</evidence>
<dbReference type="Gene3D" id="3.40.190.10">
    <property type="entry name" value="Periplasmic binding protein-like II"/>
    <property type="match status" value="1"/>
</dbReference>
<evidence type="ECO:0000256" key="3">
    <source>
        <dbReference type="ARBA" id="ARBA00022448"/>
    </source>
</evidence>
<dbReference type="PIRSF" id="PIRSF037090">
    <property type="entry name" value="Iontro_Glu-like_rcpt_pln"/>
    <property type="match status" value="1"/>
</dbReference>
<keyword evidence="11 13" id="KW-1071">Ligand-gated ion channel</keyword>
<evidence type="ECO:0000256" key="13">
    <source>
        <dbReference type="PIRNR" id="PIRNR037090"/>
    </source>
</evidence>
<dbReference type="SUPFAM" id="SSF53822">
    <property type="entry name" value="Periplasmic binding protein-like I"/>
    <property type="match status" value="1"/>
</dbReference>
<evidence type="ECO:0000256" key="6">
    <source>
        <dbReference type="ARBA" id="ARBA00022989"/>
    </source>
</evidence>
<keyword evidence="5" id="KW-0732">Signal</keyword>
<dbReference type="FunFam" id="1.10.287.70:FF:000037">
    <property type="entry name" value="Glutamate receptor"/>
    <property type="match status" value="1"/>
</dbReference>
<evidence type="ECO:0000256" key="12">
    <source>
        <dbReference type="ARBA" id="ARBA00023303"/>
    </source>
</evidence>
<dbReference type="InterPro" id="IPR044440">
    <property type="entry name" value="GABAb_receptor_plant_PBP1"/>
</dbReference>
<keyword evidence="14" id="KW-1185">Reference proteome</keyword>
<dbReference type="Gene3D" id="3.40.50.2300">
    <property type="match status" value="3"/>
</dbReference>
<evidence type="ECO:0000256" key="4">
    <source>
        <dbReference type="ARBA" id="ARBA00022692"/>
    </source>
</evidence>
<keyword evidence="12 13" id="KW-0407">Ion channel</keyword>
<dbReference type="FunFam" id="3.40.190.10:FF:000195">
    <property type="entry name" value="Glutamate receptor 2.7"/>
    <property type="match status" value="1"/>
</dbReference>
<protein>
    <recommendedName>
        <fullName evidence="13">Glutamate receptor</fullName>
    </recommendedName>
</protein>
<dbReference type="InterPro" id="IPR017103">
    <property type="entry name" value="Iontropic_Glu_rcpt_pln"/>
</dbReference>
<keyword evidence="3 13" id="KW-0813">Transport</keyword>
<dbReference type="Pfam" id="PF10613">
    <property type="entry name" value="Lig_chan-Glu_bd"/>
    <property type="match status" value="1"/>
</dbReference>
<dbReference type="PANTHER" id="PTHR34836:SF7">
    <property type="entry name" value="RECEPTOR LIGAND BINDING REGION DOMAIN-CONTAINING PROTEIN"/>
    <property type="match status" value="1"/>
</dbReference>
<dbReference type="FunFam" id="3.40.190.10:FF:000291">
    <property type="entry name" value="Glutamate receptor"/>
    <property type="match status" value="1"/>
</dbReference>
<keyword evidence="7 13" id="KW-0406">Ion transport</keyword>
<dbReference type="Proteomes" id="UP000235220">
    <property type="component" value="Chromosome 11"/>
</dbReference>
<comment type="function">
    <text evidence="13">Glutamate-gated receptor that probably acts as non-selective cation channel.</text>
</comment>
<keyword evidence="4" id="KW-0812">Transmembrane</keyword>
<dbReference type="KEGG" id="jre:108998809"/>
<evidence type="ECO:0000256" key="2">
    <source>
        <dbReference type="ARBA" id="ARBA00008685"/>
    </source>
</evidence>
<evidence type="ECO:0000256" key="9">
    <source>
        <dbReference type="ARBA" id="ARBA00023170"/>
    </source>
</evidence>
<gene>
    <name evidence="15" type="primary">LOC108998809</name>
</gene>
<organism evidence="14 15">
    <name type="scientific">Juglans regia</name>
    <name type="common">English walnut</name>
    <dbReference type="NCBI Taxonomy" id="51240"/>
    <lineage>
        <taxon>Eukaryota</taxon>
        <taxon>Viridiplantae</taxon>
        <taxon>Streptophyta</taxon>
        <taxon>Embryophyta</taxon>
        <taxon>Tracheophyta</taxon>
        <taxon>Spermatophyta</taxon>
        <taxon>Magnoliopsida</taxon>
        <taxon>eudicotyledons</taxon>
        <taxon>Gunneridae</taxon>
        <taxon>Pentapetalae</taxon>
        <taxon>rosids</taxon>
        <taxon>fabids</taxon>
        <taxon>Fagales</taxon>
        <taxon>Juglandaceae</taxon>
        <taxon>Juglans</taxon>
    </lineage>
</organism>
<dbReference type="InterPro" id="IPR019594">
    <property type="entry name" value="Glu/Gly-bd"/>
</dbReference>
<dbReference type="FunFam" id="3.40.50.2300:FF:000081">
    <property type="entry name" value="Glutamate receptor"/>
    <property type="match status" value="1"/>
</dbReference>
<dbReference type="CDD" id="cd19990">
    <property type="entry name" value="PBP1_GABAb_receptor_plant"/>
    <property type="match status" value="1"/>
</dbReference>